<feature type="transmembrane region" description="Helical" evidence="5">
    <location>
        <begin position="207"/>
        <end position="228"/>
    </location>
</feature>
<evidence type="ECO:0000313" key="8">
    <source>
        <dbReference type="RefSeq" id="XP_026498613.2"/>
    </source>
</evidence>
<protein>
    <submittedName>
        <fullName evidence="8">Organic cation transporter protein isoform X1</fullName>
    </submittedName>
</protein>
<feature type="transmembrane region" description="Helical" evidence="5">
    <location>
        <begin position="411"/>
        <end position="428"/>
    </location>
</feature>
<dbReference type="CDD" id="cd17317">
    <property type="entry name" value="MFS_SLC22"/>
    <property type="match status" value="1"/>
</dbReference>
<dbReference type="GO" id="GO:0022857">
    <property type="term" value="F:transmembrane transporter activity"/>
    <property type="evidence" value="ECO:0007669"/>
    <property type="project" value="InterPro"/>
</dbReference>
<evidence type="ECO:0000256" key="4">
    <source>
        <dbReference type="ARBA" id="ARBA00023136"/>
    </source>
</evidence>
<reference evidence="8" key="1">
    <citation type="submission" date="2025-08" db="UniProtKB">
        <authorList>
            <consortium name="RefSeq"/>
        </authorList>
    </citation>
    <scope>IDENTIFICATION</scope>
    <source>
        <tissue evidence="8">Whole body</tissue>
    </source>
</reference>
<feature type="transmembrane region" description="Helical" evidence="5">
    <location>
        <begin position="468"/>
        <end position="487"/>
    </location>
</feature>
<comment type="subcellular location">
    <subcellularLocation>
        <location evidence="1">Membrane</location>
        <topology evidence="1">Multi-pass membrane protein</topology>
    </subcellularLocation>
</comment>
<dbReference type="InterPro" id="IPR005829">
    <property type="entry name" value="Sugar_transporter_CS"/>
</dbReference>
<dbReference type="Pfam" id="PF00083">
    <property type="entry name" value="Sugar_tr"/>
    <property type="match status" value="1"/>
</dbReference>
<proteinExistence type="predicted"/>
<evidence type="ECO:0000256" key="2">
    <source>
        <dbReference type="ARBA" id="ARBA00022692"/>
    </source>
</evidence>
<feature type="transmembrane region" description="Helical" evidence="5">
    <location>
        <begin position="493"/>
        <end position="516"/>
    </location>
</feature>
<feature type="transmembrane region" description="Helical" evidence="5">
    <location>
        <begin position="555"/>
        <end position="575"/>
    </location>
</feature>
<dbReference type="Gene3D" id="1.20.1250.20">
    <property type="entry name" value="MFS general substrate transporter like domains"/>
    <property type="match status" value="1"/>
</dbReference>
<dbReference type="PANTHER" id="PTHR24064">
    <property type="entry name" value="SOLUTE CARRIER FAMILY 22 MEMBER"/>
    <property type="match status" value="1"/>
</dbReference>
<evidence type="ECO:0000256" key="3">
    <source>
        <dbReference type="ARBA" id="ARBA00022989"/>
    </source>
</evidence>
<evidence type="ECO:0000256" key="1">
    <source>
        <dbReference type="ARBA" id="ARBA00004141"/>
    </source>
</evidence>
<keyword evidence="2 5" id="KW-0812">Transmembrane</keyword>
<keyword evidence="7" id="KW-1185">Reference proteome</keyword>
<dbReference type="AlphaFoldDB" id="A0A8B8INC5"/>
<dbReference type="OrthoDB" id="5141738at2759"/>
<dbReference type="RefSeq" id="XP_026498613.2">
    <property type="nucleotide sequence ID" value="XM_026642828.2"/>
</dbReference>
<sequence length="633" mass="69780">MERYELMEIRRCKFFRSVAVTDRHGVGATTATITVHSLVRRHTCLASALRRAHYLHINGVCASSQEHTLRQPGTSNNYTMDKEHALEEMMGKLGDFGRYQGFQFFLHILAAMTAGLHMLSLVTVAAVPEHRCWIEGVDTNEMTAAWNSSEILAAIPKTLTGGLDNCLMFTEFNETASCEKWVFDTRYRTSSRAIEWNLVCNRRWRGAVAQTVYMLGVFTGAVFLGGLADKIGRKTVFCWSGALQLILGVIVAFVPEYWSFLVVTFFYAIFGSAGAYIPAFVLTMELVGSSKRTACGVSFQGAFAFGIMLVAGWGALIDNRQILQVVYGLHGLLLIPHFWIMDESPRWLWAQGRPKEAVDIVQKALKFNKSDEVLDRAVLVSKGKIESSKDSEEPSASTLDLFRTPNLRMKTLNICLCYFANSLVYYGLTLSTGKLEGNPYLITAVFGLVEFPSYAAVIYFLDIWGRRLLMTSMMIIGGGACITAAFIPTGTILSTVIVIAGKLFIAGSFAIVYNYSAELFPTVVRNSAIGLGCMCARLSGAMTPLITLLDSFDPKIPAVIFGLVALVSGLLCCFLPETMNQPMPQSIADGENFGKGDNCFTSCLGRRENIDPYSVDDKAAESMVPLEEINKKV</sequence>
<dbReference type="GO" id="GO:0016020">
    <property type="term" value="C:membrane"/>
    <property type="evidence" value="ECO:0007669"/>
    <property type="project" value="UniProtKB-SubCell"/>
</dbReference>
<dbReference type="InterPro" id="IPR005828">
    <property type="entry name" value="MFS_sugar_transport-like"/>
</dbReference>
<feature type="transmembrane region" description="Helical" evidence="5">
    <location>
        <begin position="440"/>
        <end position="461"/>
    </location>
</feature>
<dbReference type="PROSITE" id="PS50850">
    <property type="entry name" value="MFS"/>
    <property type="match status" value="1"/>
</dbReference>
<evidence type="ECO:0000259" key="6">
    <source>
        <dbReference type="PROSITE" id="PS50850"/>
    </source>
</evidence>
<accession>A0A8B8INC5</accession>
<feature type="transmembrane region" description="Helical" evidence="5">
    <location>
        <begin position="235"/>
        <end position="254"/>
    </location>
</feature>
<keyword evidence="3 5" id="KW-1133">Transmembrane helix</keyword>
<organism evidence="7 8">
    <name type="scientific">Vanessa tameamea</name>
    <name type="common">Kamehameha butterfly</name>
    <dbReference type="NCBI Taxonomy" id="334116"/>
    <lineage>
        <taxon>Eukaryota</taxon>
        <taxon>Metazoa</taxon>
        <taxon>Ecdysozoa</taxon>
        <taxon>Arthropoda</taxon>
        <taxon>Hexapoda</taxon>
        <taxon>Insecta</taxon>
        <taxon>Pterygota</taxon>
        <taxon>Neoptera</taxon>
        <taxon>Endopterygota</taxon>
        <taxon>Lepidoptera</taxon>
        <taxon>Glossata</taxon>
        <taxon>Ditrysia</taxon>
        <taxon>Papilionoidea</taxon>
        <taxon>Nymphalidae</taxon>
        <taxon>Nymphalinae</taxon>
        <taxon>Vanessa</taxon>
    </lineage>
</organism>
<dbReference type="InterPro" id="IPR020846">
    <property type="entry name" value="MFS_dom"/>
</dbReference>
<dbReference type="PROSITE" id="PS00216">
    <property type="entry name" value="SUGAR_TRANSPORT_1"/>
    <property type="match status" value="2"/>
</dbReference>
<keyword evidence="4 5" id="KW-0472">Membrane</keyword>
<name>A0A8B8INC5_VANTA</name>
<evidence type="ECO:0000313" key="7">
    <source>
        <dbReference type="Proteomes" id="UP001652626"/>
    </source>
</evidence>
<feature type="transmembrane region" description="Helical" evidence="5">
    <location>
        <begin position="104"/>
        <end position="127"/>
    </location>
</feature>
<feature type="transmembrane region" description="Helical" evidence="5">
    <location>
        <begin position="294"/>
        <end position="316"/>
    </location>
</feature>
<evidence type="ECO:0000256" key="5">
    <source>
        <dbReference type="SAM" id="Phobius"/>
    </source>
</evidence>
<gene>
    <name evidence="8" type="primary">LOC113402543</name>
</gene>
<feature type="domain" description="Major facilitator superfamily (MFS) profile" evidence="6">
    <location>
        <begin position="150"/>
        <end position="580"/>
    </location>
</feature>
<feature type="transmembrane region" description="Helical" evidence="5">
    <location>
        <begin position="260"/>
        <end position="282"/>
    </location>
</feature>
<feature type="transmembrane region" description="Helical" evidence="5">
    <location>
        <begin position="322"/>
        <end position="340"/>
    </location>
</feature>
<dbReference type="Proteomes" id="UP001652626">
    <property type="component" value="Chromosome 11"/>
</dbReference>
<dbReference type="InterPro" id="IPR036259">
    <property type="entry name" value="MFS_trans_sf"/>
</dbReference>
<dbReference type="SUPFAM" id="SSF103473">
    <property type="entry name" value="MFS general substrate transporter"/>
    <property type="match status" value="1"/>
</dbReference>
<feature type="transmembrane region" description="Helical" evidence="5">
    <location>
        <begin position="528"/>
        <end position="549"/>
    </location>
</feature>
<dbReference type="GeneID" id="113402543"/>